<dbReference type="GO" id="GO:0030328">
    <property type="term" value="P:prenylcysteine catabolic process"/>
    <property type="evidence" value="ECO:0007669"/>
    <property type="project" value="UniProtKB-UniRule"/>
</dbReference>
<evidence type="ECO:0000256" key="6">
    <source>
        <dbReference type="ARBA" id="ARBA00022630"/>
    </source>
</evidence>
<evidence type="ECO:0000256" key="19">
    <source>
        <dbReference type="SAM" id="SignalP"/>
    </source>
</evidence>
<dbReference type="AlphaFoldDB" id="A0A9Q0X7Q1"/>
<evidence type="ECO:0000256" key="3">
    <source>
        <dbReference type="ARBA" id="ARBA00005465"/>
    </source>
</evidence>
<dbReference type="InterPro" id="IPR010795">
    <property type="entry name" value="Prenylcys_lyase"/>
</dbReference>
<dbReference type="FunFam" id="3.50.50.60:FF:000081">
    <property type="entry name" value="prenylcysteine oxidase 1"/>
    <property type="match status" value="1"/>
</dbReference>
<dbReference type="Proteomes" id="UP001142489">
    <property type="component" value="Unassembled WGS sequence"/>
</dbReference>
<dbReference type="Pfam" id="PF13450">
    <property type="entry name" value="NAD_binding_8"/>
    <property type="match status" value="1"/>
</dbReference>
<organism evidence="21 22">
    <name type="scientific">Phrynocephalus forsythii</name>
    <dbReference type="NCBI Taxonomy" id="171643"/>
    <lineage>
        <taxon>Eukaryota</taxon>
        <taxon>Metazoa</taxon>
        <taxon>Chordata</taxon>
        <taxon>Craniata</taxon>
        <taxon>Vertebrata</taxon>
        <taxon>Euteleostomi</taxon>
        <taxon>Lepidosauria</taxon>
        <taxon>Squamata</taxon>
        <taxon>Bifurcata</taxon>
        <taxon>Unidentata</taxon>
        <taxon>Episquamata</taxon>
        <taxon>Toxicofera</taxon>
        <taxon>Iguania</taxon>
        <taxon>Acrodonta</taxon>
        <taxon>Agamidae</taxon>
        <taxon>Agaminae</taxon>
        <taxon>Phrynocephalus</taxon>
    </lineage>
</organism>
<comment type="similarity">
    <text evidence="4 18">Belongs to the prenylcysteine oxidase family.</text>
</comment>
<evidence type="ECO:0000256" key="17">
    <source>
        <dbReference type="ARBA" id="ARBA00049343"/>
    </source>
</evidence>
<dbReference type="PANTHER" id="PTHR15944">
    <property type="entry name" value="FARNESYLCYSTEINE LYASE"/>
    <property type="match status" value="1"/>
</dbReference>
<comment type="similarity">
    <text evidence="3">Belongs to the flavin monoamine oxidase family. FIG1 subfamily.</text>
</comment>
<evidence type="ECO:0000256" key="10">
    <source>
        <dbReference type="ARBA" id="ARBA00023180"/>
    </source>
</evidence>
<evidence type="ECO:0000256" key="16">
    <source>
        <dbReference type="ARBA" id="ARBA00048495"/>
    </source>
</evidence>
<keyword evidence="11" id="KW-0458">Lysosome</keyword>
<keyword evidence="9 18" id="KW-0560">Oxidoreductase</keyword>
<comment type="catalytic activity">
    <reaction evidence="15">
        <text>S-(2E,6E)-farnesyl-L-cysteine + O2 + H2O = (2E,6E)-farnesal + L-cysteine + H2O2</text>
        <dbReference type="Rhea" id="RHEA:30231"/>
        <dbReference type="ChEBI" id="CHEBI:15377"/>
        <dbReference type="ChEBI" id="CHEBI:15379"/>
        <dbReference type="ChEBI" id="CHEBI:15894"/>
        <dbReference type="ChEBI" id="CHEBI:16240"/>
        <dbReference type="ChEBI" id="CHEBI:35235"/>
        <dbReference type="ChEBI" id="CHEBI:62141"/>
        <dbReference type="EC" id="1.8.3.5"/>
    </reaction>
    <physiologicalReaction direction="left-to-right" evidence="15">
        <dbReference type="Rhea" id="RHEA:30232"/>
    </physiologicalReaction>
</comment>
<keyword evidence="22" id="KW-1185">Reference proteome</keyword>
<protein>
    <recommendedName>
        <fullName evidence="13">Prenylcysteine oxidase 1</fullName>
        <ecNumber evidence="5">1.4.3.2</ecNumber>
        <ecNumber evidence="12">1.8.3.5</ecNumber>
    </recommendedName>
</protein>
<keyword evidence="6 18" id="KW-0285">Flavoprotein</keyword>
<dbReference type="EMBL" id="JAPFRF010000022">
    <property type="protein sequence ID" value="KAJ7305293.1"/>
    <property type="molecule type" value="Genomic_DNA"/>
</dbReference>
<gene>
    <name evidence="21" type="ORF">JRQ81_011210</name>
</gene>
<dbReference type="GO" id="GO:0030327">
    <property type="term" value="P:prenylated protein catabolic process"/>
    <property type="evidence" value="ECO:0007669"/>
    <property type="project" value="TreeGrafter"/>
</dbReference>
<dbReference type="SUPFAM" id="SSF51905">
    <property type="entry name" value="FAD/NAD(P)-binding domain"/>
    <property type="match status" value="1"/>
</dbReference>
<proteinExistence type="inferred from homology"/>
<dbReference type="PANTHER" id="PTHR15944:SF3">
    <property type="entry name" value="PRENYLCYSTEINE OXIDASE 1"/>
    <property type="match status" value="1"/>
</dbReference>
<evidence type="ECO:0000259" key="20">
    <source>
        <dbReference type="Pfam" id="PF07156"/>
    </source>
</evidence>
<dbReference type="EC" id="1.4.3.2" evidence="5"/>
<keyword evidence="7 19" id="KW-0732">Signal</keyword>
<dbReference type="Gene3D" id="3.50.50.60">
    <property type="entry name" value="FAD/NAD(P)-binding domain"/>
    <property type="match status" value="1"/>
</dbReference>
<evidence type="ECO:0000313" key="22">
    <source>
        <dbReference type="Proteomes" id="UP001142489"/>
    </source>
</evidence>
<feature type="domain" description="Prenylcysteine lyase" evidence="20">
    <location>
        <begin position="132"/>
        <end position="496"/>
    </location>
</feature>
<dbReference type="OrthoDB" id="437369at2759"/>
<evidence type="ECO:0000313" key="21">
    <source>
        <dbReference type="EMBL" id="KAJ7305293.1"/>
    </source>
</evidence>
<evidence type="ECO:0000256" key="9">
    <source>
        <dbReference type="ARBA" id="ARBA00023002"/>
    </source>
</evidence>
<evidence type="ECO:0000256" key="1">
    <source>
        <dbReference type="ARBA" id="ARBA00001974"/>
    </source>
</evidence>
<dbReference type="Pfam" id="PF07156">
    <property type="entry name" value="Prenylcys_lyase"/>
    <property type="match status" value="1"/>
</dbReference>
<keyword evidence="8 18" id="KW-0274">FAD</keyword>
<comment type="catalytic activity">
    <reaction evidence="17">
        <text>[(2E,6E,10E)-geranylgeranyl]-L-cysteine + O2 + H2O = (2E,6E,10E)-geranylgeranial + L-cysteine + H2O2</text>
        <dbReference type="Rhea" id="RHEA:70407"/>
        <dbReference type="ChEBI" id="CHEBI:15377"/>
        <dbReference type="ChEBI" id="CHEBI:15379"/>
        <dbReference type="ChEBI" id="CHEBI:16240"/>
        <dbReference type="ChEBI" id="CHEBI:35235"/>
        <dbReference type="ChEBI" id="CHEBI:189549"/>
        <dbReference type="ChEBI" id="CHEBI:189554"/>
        <dbReference type="EC" id="1.8.3.5"/>
    </reaction>
    <physiologicalReaction direction="left-to-right" evidence="17">
        <dbReference type="Rhea" id="RHEA:70408"/>
    </physiologicalReaction>
</comment>
<comment type="catalytic activity">
    <reaction evidence="16">
        <text>an S-polyprenyl-L-cysteine + O2 + H2O = a polyprenal + L-cysteine + H2O2</text>
        <dbReference type="Rhea" id="RHEA:53892"/>
        <dbReference type="Rhea" id="RHEA-COMP:13675"/>
        <dbReference type="Rhea" id="RHEA-COMP:13676"/>
        <dbReference type="ChEBI" id="CHEBI:15377"/>
        <dbReference type="ChEBI" id="CHEBI:15379"/>
        <dbReference type="ChEBI" id="CHEBI:16240"/>
        <dbReference type="ChEBI" id="CHEBI:35235"/>
        <dbReference type="ChEBI" id="CHEBI:137934"/>
        <dbReference type="ChEBI" id="CHEBI:137935"/>
        <dbReference type="EC" id="1.8.3.5"/>
    </reaction>
    <physiologicalReaction direction="left-to-right" evidence="16">
        <dbReference type="Rhea" id="RHEA:53893"/>
    </physiologicalReaction>
</comment>
<accession>A0A9Q0X7Q1</accession>
<dbReference type="GO" id="GO:0005764">
    <property type="term" value="C:lysosome"/>
    <property type="evidence" value="ECO:0007669"/>
    <property type="project" value="UniProtKB-SubCell"/>
</dbReference>
<evidence type="ECO:0000256" key="14">
    <source>
        <dbReference type="ARBA" id="ARBA00045287"/>
    </source>
</evidence>
<dbReference type="GO" id="GO:0001716">
    <property type="term" value="F:L-amino-acid oxidase activity"/>
    <property type="evidence" value="ECO:0007669"/>
    <property type="project" value="UniProtKB-EC"/>
</dbReference>
<sequence>MAAAMAAAANKVSLLSLVLLVLLCWGSPSASQELRRPPSKIGVIGAGIGGTSAAYFLRQKFGRDVQIDVFEKGDVGGRLATLNVEGKHYEAGGAIIHPLNLHMKHFAKVLGLSVSPIQDGLMGFYNGDELVFEESGWYIWNFIKLLWHYGLNALRMYLWEEEILDKFMRIYRYQSHNYAFSTSEALLHALGGSDFLRRLNQTMDEALQEAGFSQKFINEFVTPVLRYNYGQSTSINGLVGVIALASIDPGLWSIEGGNKLACAGLLEASKAQLIPSTVLSLEEKNRQEGRSGGVVKLYKVEYNSAAGLTSDLYDIVVIATPLQRKISNLEFRNFKLPSGEFSRPYQPIVSTLVHGQINASLFGYQDPSQLVLSDIFTTEGPKAFFYSLSLVSPVQNKMDQSLVSPVWRTFSAESLTKEQLNLLFSSYDTVEEKKWLAYPRYSPPEKPSPVVLHDHVYYVNSIEWVASAMEMSAISAKNIALLAYHRWYNKAHMIDQEDLHERLKTEL</sequence>
<evidence type="ECO:0000256" key="18">
    <source>
        <dbReference type="PIRNR" id="PIRNR036292"/>
    </source>
</evidence>
<dbReference type="InterPro" id="IPR017046">
    <property type="entry name" value="Prenylcysteine_Oxase1"/>
</dbReference>
<reference evidence="21" key="1">
    <citation type="journal article" date="2023" name="DNA Res.">
        <title>Chromosome-level genome assembly of Phrynocephalus forsythii using third-generation DNA sequencing and Hi-C analysis.</title>
        <authorList>
            <person name="Qi Y."/>
            <person name="Zhao W."/>
            <person name="Zhao Y."/>
            <person name="Niu C."/>
            <person name="Cao S."/>
            <person name="Zhang Y."/>
        </authorList>
    </citation>
    <scope>NUCLEOTIDE SEQUENCE</scope>
    <source>
        <tissue evidence="21">Muscle</tissue>
    </source>
</reference>
<comment type="subcellular location">
    <subcellularLocation>
        <location evidence="2">Lysosome</location>
    </subcellularLocation>
</comment>
<feature type="signal peptide" evidence="19">
    <location>
        <begin position="1"/>
        <end position="31"/>
    </location>
</feature>
<dbReference type="PIRSF" id="PIRSF036292">
    <property type="entry name" value="Prenylcysteine_oxidase"/>
    <property type="match status" value="1"/>
</dbReference>
<evidence type="ECO:0000256" key="11">
    <source>
        <dbReference type="ARBA" id="ARBA00023228"/>
    </source>
</evidence>
<dbReference type="EC" id="1.8.3.5" evidence="12"/>
<comment type="caution">
    <text evidence="21">The sequence shown here is derived from an EMBL/GenBank/DDBJ whole genome shotgun (WGS) entry which is preliminary data.</text>
</comment>
<name>A0A9Q0X7Q1_9SAUR</name>
<feature type="chain" id="PRO_5040437512" description="Prenylcysteine oxidase 1" evidence="19">
    <location>
        <begin position="32"/>
        <end position="507"/>
    </location>
</feature>
<comment type="function">
    <text evidence="14">Prenylcysteine oxidase that cleaves the thioether bond of prenyl-L-cysteines, such as farnesylcysteine and geranylgeranylcysteine. Only active against free prenylcysteines and not prenylcysteine residues within prenylated proteins or peptides. Involved in the final step in the degradation of prenylated proteins, by degrading prenylcysteines after the protein has been degraded.</text>
</comment>
<evidence type="ECO:0000256" key="2">
    <source>
        <dbReference type="ARBA" id="ARBA00004371"/>
    </source>
</evidence>
<evidence type="ECO:0000256" key="5">
    <source>
        <dbReference type="ARBA" id="ARBA00012806"/>
    </source>
</evidence>
<evidence type="ECO:0000256" key="13">
    <source>
        <dbReference type="ARBA" id="ARBA00040608"/>
    </source>
</evidence>
<evidence type="ECO:0000256" key="4">
    <source>
        <dbReference type="ARBA" id="ARBA00009967"/>
    </source>
</evidence>
<evidence type="ECO:0000256" key="8">
    <source>
        <dbReference type="ARBA" id="ARBA00022827"/>
    </source>
</evidence>
<comment type="cofactor">
    <cofactor evidence="1 18">
        <name>FAD</name>
        <dbReference type="ChEBI" id="CHEBI:57692"/>
    </cofactor>
</comment>
<evidence type="ECO:0000256" key="15">
    <source>
        <dbReference type="ARBA" id="ARBA00047616"/>
    </source>
</evidence>
<keyword evidence="10" id="KW-0325">Glycoprotein</keyword>
<dbReference type="GO" id="GO:0001735">
    <property type="term" value="F:prenylcysteine oxidase activity"/>
    <property type="evidence" value="ECO:0007669"/>
    <property type="project" value="UniProtKB-UniRule"/>
</dbReference>
<evidence type="ECO:0000256" key="12">
    <source>
        <dbReference type="ARBA" id="ARBA00039077"/>
    </source>
</evidence>
<evidence type="ECO:0000256" key="7">
    <source>
        <dbReference type="ARBA" id="ARBA00022729"/>
    </source>
</evidence>
<dbReference type="InterPro" id="IPR036188">
    <property type="entry name" value="FAD/NAD-bd_sf"/>
</dbReference>